<dbReference type="GO" id="GO:0005886">
    <property type="term" value="C:plasma membrane"/>
    <property type="evidence" value="ECO:0007669"/>
    <property type="project" value="UniProtKB-SubCell"/>
</dbReference>
<dbReference type="HOGENOM" id="CLU_045539_0_0_5"/>
<evidence type="ECO:0000256" key="7">
    <source>
        <dbReference type="SAM" id="Phobius"/>
    </source>
</evidence>
<proteinExistence type="predicted"/>
<dbReference type="PANTHER" id="PTHR30213">
    <property type="entry name" value="INNER MEMBRANE PROTEIN YHJD"/>
    <property type="match status" value="1"/>
</dbReference>
<evidence type="ECO:0000256" key="5">
    <source>
        <dbReference type="ARBA" id="ARBA00023136"/>
    </source>
</evidence>
<keyword evidence="3 7" id="KW-0812">Transmembrane</keyword>
<feature type="transmembrane region" description="Helical" evidence="7">
    <location>
        <begin position="41"/>
        <end position="69"/>
    </location>
</feature>
<feature type="transmembrane region" description="Helical" evidence="7">
    <location>
        <begin position="194"/>
        <end position="213"/>
    </location>
</feature>
<dbReference type="AlphaFoldDB" id="A0A017HJB7"/>
<evidence type="ECO:0000313" key="8">
    <source>
        <dbReference type="EMBL" id="EYD74446.1"/>
    </source>
</evidence>
<comment type="caution">
    <text evidence="8">The sequence shown here is derived from an EMBL/GenBank/DDBJ whole genome shotgun (WGS) entry which is preliminary data.</text>
</comment>
<gene>
    <name evidence="8" type="ORF">Rumeso_03983</name>
</gene>
<dbReference type="InterPro" id="IPR017039">
    <property type="entry name" value="Virul_fac_BrkB"/>
</dbReference>
<dbReference type="Proteomes" id="UP000019666">
    <property type="component" value="Unassembled WGS sequence"/>
</dbReference>
<dbReference type="PIRSF" id="PIRSF035875">
    <property type="entry name" value="RNase_BN"/>
    <property type="match status" value="1"/>
</dbReference>
<name>A0A017HJB7_9RHOB</name>
<evidence type="ECO:0000256" key="4">
    <source>
        <dbReference type="ARBA" id="ARBA00022989"/>
    </source>
</evidence>
<evidence type="ECO:0000256" key="3">
    <source>
        <dbReference type="ARBA" id="ARBA00022692"/>
    </source>
</evidence>
<dbReference type="STRING" id="442562.Rumeso_03983"/>
<feature type="transmembrane region" description="Helical" evidence="7">
    <location>
        <begin position="149"/>
        <end position="174"/>
    </location>
</feature>
<accession>A0A017HJB7</accession>
<dbReference type="Pfam" id="PF03631">
    <property type="entry name" value="Virul_fac_BrkB"/>
    <property type="match status" value="1"/>
</dbReference>
<organism evidence="8 9">
    <name type="scientific">Rubellimicrobium mesophilum DSM 19309</name>
    <dbReference type="NCBI Taxonomy" id="442562"/>
    <lineage>
        <taxon>Bacteria</taxon>
        <taxon>Pseudomonadati</taxon>
        <taxon>Pseudomonadota</taxon>
        <taxon>Alphaproteobacteria</taxon>
        <taxon>Rhodobacterales</taxon>
        <taxon>Roseobacteraceae</taxon>
        <taxon>Rubellimicrobium</taxon>
    </lineage>
</organism>
<feature type="region of interest" description="Disordered" evidence="6">
    <location>
        <begin position="289"/>
        <end position="312"/>
    </location>
</feature>
<reference evidence="8 9" key="1">
    <citation type="submission" date="2013-02" db="EMBL/GenBank/DDBJ databases">
        <authorList>
            <person name="Fiebig A."/>
            <person name="Goeker M."/>
            <person name="Klenk H.-P.P."/>
        </authorList>
    </citation>
    <scope>NUCLEOTIDE SEQUENCE [LARGE SCALE GENOMIC DNA]</scope>
    <source>
        <strain evidence="8 9">DSM 19309</strain>
    </source>
</reference>
<feature type="transmembrane region" description="Helical" evidence="7">
    <location>
        <begin position="108"/>
        <end position="128"/>
    </location>
</feature>
<feature type="transmembrane region" description="Helical" evidence="7">
    <location>
        <begin position="225"/>
        <end position="247"/>
    </location>
</feature>
<feature type="transmembrane region" description="Helical" evidence="7">
    <location>
        <begin position="259"/>
        <end position="281"/>
    </location>
</feature>
<sequence>MTDAPADASAPKTSSGARKGRGWWRLAVNVYKEMSDDHVGLIAAGVAFYGLLAIFPGIVAAMAIAGLFLDPNAVVNQLQGLSQFLPQEAAQIVIDQATAVAGSESGGLGLAAIFGILVALYSASKGVTSLMDGLNVAFEVEEKRGIIRYYLTAFALTIGLILGFLLIVAILALLPVLLSVFRFGDFTQTLVGIIRWPVVLAVLAVGLAILYRYAPSRGPVPWHWITPGAAAACILWLIGSIVFAIYVQNFGAYNETFGALGGVIVLLTWLWLSAFIVLMGAEVDSEIERQDKEAGNRSQPVRTAKAITPGEK</sequence>
<keyword evidence="5 7" id="KW-0472">Membrane</keyword>
<evidence type="ECO:0000313" key="9">
    <source>
        <dbReference type="Proteomes" id="UP000019666"/>
    </source>
</evidence>
<keyword evidence="4 7" id="KW-1133">Transmembrane helix</keyword>
<dbReference type="EMBL" id="AOSK01000113">
    <property type="protein sequence ID" value="EYD74446.1"/>
    <property type="molecule type" value="Genomic_DNA"/>
</dbReference>
<protein>
    <submittedName>
        <fullName evidence="8">Ribonuclease BN</fullName>
    </submittedName>
</protein>
<evidence type="ECO:0000256" key="1">
    <source>
        <dbReference type="ARBA" id="ARBA00004651"/>
    </source>
</evidence>
<dbReference type="NCBIfam" id="TIGR00765">
    <property type="entry name" value="yihY_not_rbn"/>
    <property type="match status" value="1"/>
</dbReference>
<evidence type="ECO:0000256" key="6">
    <source>
        <dbReference type="SAM" id="MobiDB-lite"/>
    </source>
</evidence>
<dbReference type="OrthoDB" id="9781030at2"/>
<comment type="subcellular location">
    <subcellularLocation>
        <location evidence="1">Cell membrane</location>
        <topology evidence="1">Multi-pass membrane protein</topology>
    </subcellularLocation>
</comment>
<dbReference type="RefSeq" id="WP_051521273.1">
    <property type="nucleotide sequence ID" value="NZ_KK088573.1"/>
</dbReference>
<evidence type="ECO:0000256" key="2">
    <source>
        <dbReference type="ARBA" id="ARBA00022475"/>
    </source>
</evidence>
<keyword evidence="2" id="KW-1003">Cell membrane</keyword>
<dbReference type="PANTHER" id="PTHR30213:SF0">
    <property type="entry name" value="UPF0761 MEMBRANE PROTEIN YIHY"/>
    <property type="match status" value="1"/>
</dbReference>
<keyword evidence="9" id="KW-1185">Reference proteome</keyword>